<name>A0AB33JQW2_9ACTN</name>
<evidence type="ECO:0000256" key="1">
    <source>
        <dbReference type="SAM" id="SignalP"/>
    </source>
</evidence>
<dbReference type="AlphaFoldDB" id="A0AB33JQW2"/>
<sequence length="137" mass="14372">MKRSIKHILARVAVAAVATAGALVAVPSVAQAATYNGVCGSGYRVIDSVELVGGTAFLTYDSSTGQNCAVTVRTNPGDKVYMLASIRVGIPNSPWHKDGDYYGTYAGPVYVSAPGQCIDWVAQIDQSSSVRFDIHCG</sequence>
<gene>
    <name evidence="2" type="ORF">KCMC57_01310</name>
</gene>
<accession>A0AB33JQW2</accession>
<proteinExistence type="predicted"/>
<protein>
    <submittedName>
        <fullName evidence="2">Spore-associated protein A</fullName>
    </submittedName>
</protein>
<feature type="signal peptide" evidence="1">
    <location>
        <begin position="1"/>
        <end position="32"/>
    </location>
</feature>
<organism evidence="2">
    <name type="scientific">Kitasatospora sp. CMC57</name>
    <dbReference type="NCBI Taxonomy" id="3231513"/>
    <lineage>
        <taxon>Bacteria</taxon>
        <taxon>Bacillati</taxon>
        <taxon>Actinomycetota</taxon>
        <taxon>Actinomycetes</taxon>
        <taxon>Kitasatosporales</taxon>
        <taxon>Streptomycetaceae</taxon>
        <taxon>Kitasatospora</taxon>
    </lineage>
</organism>
<keyword evidence="1" id="KW-0732">Signal</keyword>
<dbReference type="EMBL" id="AP035881">
    <property type="protein sequence ID" value="BFP43763.1"/>
    <property type="molecule type" value="Genomic_DNA"/>
</dbReference>
<evidence type="ECO:0000313" key="2">
    <source>
        <dbReference type="EMBL" id="BFP43763.1"/>
    </source>
</evidence>
<feature type="chain" id="PRO_5044318769" evidence="1">
    <location>
        <begin position="33"/>
        <end position="137"/>
    </location>
</feature>
<reference evidence="2" key="1">
    <citation type="submission" date="2024-07" db="EMBL/GenBank/DDBJ databases">
        <title>Complete genome sequences of cellulolytic bacteria, Kitasatospora sp. CMC57 and Streptomyces sp. CMC78, isolated from Japanese agricultural soil.</title>
        <authorList>
            <person name="Hashimoto T."/>
            <person name="Ito M."/>
            <person name="Iwamoto M."/>
            <person name="Fukahori D."/>
            <person name="Shoda T."/>
            <person name="Sakoda M."/>
            <person name="Morohoshi T."/>
            <person name="Mitsuboshi M."/>
            <person name="Nishizawa T."/>
        </authorList>
    </citation>
    <scope>NUCLEOTIDE SEQUENCE</scope>
    <source>
        <strain evidence="2">CMC57</strain>
    </source>
</reference>